<dbReference type="CDD" id="cd06464">
    <property type="entry name" value="ACD_sHsps-like"/>
    <property type="match status" value="1"/>
</dbReference>
<accession>A0ABV2EI55</accession>
<dbReference type="InterPro" id="IPR008978">
    <property type="entry name" value="HSP20-like_chaperone"/>
</dbReference>
<gene>
    <name evidence="5" type="ORF">ABID41_001823</name>
</gene>
<evidence type="ECO:0000313" key="6">
    <source>
        <dbReference type="Proteomes" id="UP001549110"/>
    </source>
</evidence>
<feature type="domain" description="SHSP" evidence="4">
    <location>
        <begin position="50"/>
        <end position="163"/>
    </location>
</feature>
<organism evidence="5 6">
    <name type="scientific">Phenylobacterium koreense</name>
    <dbReference type="NCBI Taxonomy" id="266125"/>
    <lineage>
        <taxon>Bacteria</taxon>
        <taxon>Pseudomonadati</taxon>
        <taxon>Pseudomonadota</taxon>
        <taxon>Alphaproteobacteria</taxon>
        <taxon>Caulobacterales</taxon>
        <taxon>Caulobacteraceae</taxon>
        <taxon>Phenylobacterium</taxon>
    </lineage>
</organism>
<evidence type="ECO:0000256" key="3">
    <source>
        <dbReference type="SAM" id="MobiDB-lite"/>
    </source>
</evidence>
<reference evidence="5 6" key="1">
    <citation type="submission" date="2024-06" db="EMBL/GenBank/DDBJ databases">
        <title>Genomic Encyclopedia of Type Strains, Phase IV (KMG-IV): sequencing the most valuable type-strain genomes for metagenomic binning, comparative biology and taxonomic classification.</title>
        <authorList>
            <person name="Goeker M."/>
        </authorList>
    </citation>
    <scope>NUCLEOTIDE SEQUENCE [LARGE SCALE GENOMIC DNA]</scope>
    <source>
        <strain evidence="5 6">DSM 17809</strain>
    </source>
</reference>
<sequence>MPNRDLAPWSGSRGLSRQGWDPFTSFRREMDRLFDDFLTPAEGRSFAPTREGAAAWPSIEVDENDQAYRVTAELAGLNRDDVKIELRDNALTLSGERRDERTEEDKGRCYTERTYGKFARTIPFSHEIDGDRVEANFKDGVLKIALPKSTRAQDQTRQIEIKS</sequence>
<evidence type="ECO:0000313" key="5">
    <source>
        <dbReference type="EMBL" id="MET3526728.1"/>
    </source>
</evidence>
<dbReference type="InterPro" id="IPR031107">
    <property type="entry name" value="Small_HSP"/>
</dbReference>
<dbReference type="Gene3D" id="2.60.40.790">
    <property type="match status" value="1"/>
</dbReference>
<dbReference type="SUPFAM" id="SSF49764">
    <property type="entry name" value="HSP20-like chaperones"/>
    <property type="match status" value="1"/>
</dbReference>
<dbReference type="PROSITE" id="PS01031">
    <property type="entry name" value="SHSP"/>
    <property type="match status" value="1"/>
</dbReference>
<comment type="similarity">
    <text evidence="1 2">Belongs to the small heat shock protein (HSP20) family.</text>
</comment>
<dbReference type="Pfam" id="PF00011">
    <property type="entry name" value="HSP20"/>
    <property type="match status" value="1"/>
</dbReference>
<evidence type="ECO:0000256" key="2">
    <source>
        <dbReference type="RuleBase" id="RU003616"/>
    </source>
</evidence>
<dbReference type="EMBL" id="JBEPLU010000001">
    <property type="protein sequence ID" value="MET3526728.1"/>
    <property type="molecule type" value="Genomic_DNA"/>
</dbReference>
<feature type="region of interest" description="Disordered" evidence="3">
    <location>
        <begin position="1"/>
        <end position="21"/>
    </location>
</feature>
<dbReference type="InterPro" id="IPR002068">
    <property type="entry name" value="A-crystallin/Hsp20_dom"/>
</dbReference>
<proteinExistence type="inferred from homology"/>
<comment type="caution">
    <text evidence="5">The sequence shown here is derived from an EMBL/GenBank/DDBJ whole genome shotgun (WGS) entry which is preliminary data.</text>
</comment>
<dbReference type="PANTHER" id="PTHR11527">
    <property type="entry name" value="HEAT-SHOCK PROTEIN 20 FAMILY MEMBER"/>
    <property type="match status" value="1"/>
</dbReference>
<keyword evidence="6" id="KW-1185">Reference proteome</keyword>
<name>A0ABV2EI55_9CAUL</name>
<dbReference type="Proteomes" id="UP001549110">
    <property type="component" value="Unassembled WGS sequence"/>
</dbReference>
<dbReference type="RefSeq" id="WP_331927919.1">
    <property type="nucleotide sequence ID" value="NZ_JBEPLU010000001.1"/>
</dbReference>
<evidence type="ECO:0000259" key="4">
    <source>
        <dbReference type="PROSITE" id="PS01031"/>
    </source>
</evidence>
<evidence type="ECO:0000256" key="1">
    <source>
        <dbReference type="PROSITE-ProRule" id="PRU00285"/>
    </source>
</evidence>
<protein>
    <submittedName>
        <fullName evidence="5">HSP20 family protein</fullName>
    </submittedName>
</protein>